<reference evidence="6" key="1">
    <citation type="submission" date="2012-03" db="EMBL/GenBank/DDBJ databases">
        <title>Complete sequence of plasmid 1 of Deinococcus peraridilitoris DSM 19664.</title>
        <authorList>
            <person name="Lucas S."/>
            <person name="Copeland A."/>
            <person name="Lapidus A."/>
            <person name="Glavina del Rio T."/>
            <person name="Dalin E."/>
            <person name="Tice H."/>
            <person name="Bruce D."/>
            <person name="Goodwin L."/>
            <person name="Pitluck S."/>
            <person name="Peters L."/>
            <person name="Mikhailova N."/>
            <person name="Lu M."/>
            <person name="Kyrpides N."/>
            <person name="Mavromatis K."/>
            <person name="Ivanova N."/>
            <person name="Brettin T."/>
            <person name="Detter J.C."/>
            <person name="Han C."/>
            <person name="Larimer F."/>
            <person name="Land M."/>
            <person name="Hauser L."/>
            <person name="Markowitz V."/>
            <person name="Cheng J.-F."/>
            <person name="Hugenholtz P."/>
            <person name="Woyke T."/>
            <person name="Wu D."/>
            <person name="Pukall R."/>
            <person name="Steenblock K."/>
            <person name="Brambilla E."/>
            <person name="Klenk H.-P."/>
            <person name="Eisen J.A."/>
        </authorList>
    </citation>
    <scope>NUCLEOTIDE SEQUENCE [LARGE SCALE GENOMIC DNA]</scope>
    <source>
        <strain evidence="6">DSM 19664 / LMG 22246 / CIP 109416 / KR-200</strain>
        <plasmid evidence="6">Plasmid pDEIPE01</plasmid>
    </source>
</reference>
<keyword evidence="1" id="KW-0645">Protease</keyword>
<dbReference type="NCBIfam" id="NF006053">
    <property type="entry name" value="PRK08201.1"/>
    <property type="match status" value="1"/>
</dbReference>
<dbReference type="Gene3D" id="3.40.630.10">
    <property type="entry name" value="Zn peptidases"/>
    <property type="match status" value="1"/>
</dbReference>
<evidence type="ECO:0000259" key="4">
    <source>
        <dbReference type="Pfam" id="PF07687"/>
    </source>
</evidence>
<dbReference type="Gene3D" id="3.30.70.360">
    <property type="match status" value="1"/>
</dbReference>
<dbReference type="PANTHER" id="PTHR43270:SF12">
    <property type="entry name" value="SUCCINYL-DIAMINOPIMELATE DESUCCINYLASE"/>
    <property type="match status" value="1"/>
</dbReference>
<proteinExistence type="predicted"/>
<protein>
    <submittedName>
        <fullName evidence="5">Acetylornithine deacetylase/succinyldiaminopimelate desuccinylase-like deacylase</fullName>
    </submittedName>
</protein>
<dbReference type="HOGENOM" id="CLU_029469_2_1_0"/>
<feature type="domain" description="Peptidase M20 dimerisation" evidence="4">
    <location>
        <begin position="199"/>
        <end position="355"/>
    </location>
</feature>
<accession>L0A733</accession>
<evidence type="ECO:0000256" key="3">
    <source>
        <dbReference type="ARBA" id="ARBA00022801"/>
    </source>
</evidence>
<dbReference type="InterPro" id="IPR011650">
    <property type="entry name" value="Peptidase_M20_dimer"/>
</dbReference>
<dbReference type="InterPro" id="IPR051458">
    <property type="entry name" value="Cyt/Met_Dipeptidase"/>
</dbReference>
<evidence type="ECO:0000256" key="2">
    <source>
        <dbReference type="ARBA" id="ARBA00022723"/>
    </source>
</evidence>
<dbReference type="OrthoDB" id="9761532at2"/>
<dbReference type="GO" id="GO:0006508">
    <property type="term" value="P:proteolysis"/>
    <property type="evidence" value="ECO:0007669"/>
    <property type="project" value="UniProtKB-KW"/>
</dbReference>
<dbReference type="Pfam" id="PF01546">
    <property type="entry name" value="Peptidase_M20"/>
    <property type="match status" value="1"/>
</dbReference>
<dbReference type="GO" id="GO:0046872">
    <property type="term" value="F:metal ion binding"/>
    <property type="evidence" value="ECO:0007669"/>
    <property type="project" value="UniProtKB-KW"/>
</dbReference>
<dbReference type="PATRIC" id="fig|937777.3.peg.4357"/>
<dbReference type="PANTHER" id="PTHR43270">
    <property type="entry name" value="BETA-ALA-HIS DIPEPTIDASE"/>
    <property type="match status" value="1"/>
</dbReference>
<dbReference type="SUPFAM" id="SSF53187">
    <property type="entry name" value="Zn-dependent exopeptidases"/>
    <property type="match status" value="1"/>
</dbReference>
<dbReference type="InterPro" id="IPR002933">
    <property type="entry name" value="Peptidase_M20"/>
</dbReference>
<dbReference type="RefSeq" id="WP_015231568.1">
    <property type="nucleotide sequence ID" value="NC_019789.1"/>
</dbReference>
<gene>
    <name evidence="5" type="ordered locus">Deipe_4327</name>
</gene>
<dbReference type="AlphaFoldDB" id="L0A733"/>
<keyword evidence="2" id="KW-0479">Metal-binding</keyword>
<dbReference type="NCBIfam" id="NF005914">
    <property type="entry name" value="PRK07907.1"/>
    <property type="match status" value="1"/>
</dbReference>
<organism evidence="5 6">
    <name type="scientific">Deinococcus peraridilitoris (strain DSM 19664 / LMG 22246 / CIP 109416 / KR-200)</name>
    <dbReference type="NCBI Taxonomy" id="937777"/>
    <lineage>
        <taxon>Bacteria</taxon>
        <taxon>Thermotogati</taxon>
        <taxon>Deinococcota</taxon>
        <taxon>Deinococci</taxon>
        <taxon>Deinococcales</taxon>
        <taxon>Deinococcaceae</taxon>
        <taxon>Deinococcus</taxon>
    </lineage>
</organism>
<name>L0A733_DEIPD</name>
<keyword evidence="6" id="KW-1185">Reference proteome</keyword>
<keyword evidence="5" id="KW-0614">Plasmid</keyword>
<dbReference type="Proteomes" id="UP000010467">
    <property type="component" value="Plasmid pDEIPE01"/>
</dbReference>
<evidence type="ECO:0000313" key="5">
    <source>
        <dbReference type="EMBL" id="AFZ69668.1"/>
    </source>
</evidence>
<evidence type="ECO:0000256" key="1">
    <source>
        <dbReference type="ARBA" id="ARBA00022670"/>
    </source>
</evidence>
<dbReference type="GO" id="GO:0008233">
    <property type="term" value="F:peptidase activity"/>
    <property type="evidence" value="ECO:0007669"/>
    <property type="project" value="UniProtKB-KW"/>
</dbReference>
<dbReference type="NCBIfam" id="NF006579">
    <property type="entry name" value="PRK09104.1"/>
    <property type="match status" value="1"/>
</dbReference>
<dbReference type="Pfam" id="PF07687">
    <property type="entry name" value="M20_dimer"/>
    <property type="match status" value="1"/>
</dbReference>
<dbReference type="EMBL" id="CP003383">
    <property type="protein sequence ID" value="AFZ69668.1"/>
    <property type="molecule type" value="Genomic_DNA"/>
</dbReference>
<sequence>MKTLPDVQTVLDARRDASLVDLVAFASIPSVSAQHQHRHDLLRAAEWLAERLRACGELTVEVWPTAGHPAVYAEWLGAPGAPTALIYGHYDVQPPEPLERWNTPPFTPTVRDGRLYGRGVSDDKGPLLIPVQVADAFFTAQGALPINVKFLFEGEEEVGSAHLDALVSERRERLRADFVLSADGGMWSADTPSLTVSARGIAALEFTLRGPAKDLHSGRHGGALQNPLHALAALVASLHDESGRVTVAGFYDGVQDRTPEERAETQRLPFSDEAYLQQTGANATFGEAGYSTLERQWYRPTLELNGLWGGYTGEGSKTVLPSEAHAKITCRLVPGQDPQHVTRQIIAHLHAQLPPGVTLEVQPSSHAAPAYHLPTQHPARSAAKAVLHELYGTPPLEVGMGGSIPVLDTFSRVLGIDTVFFSFAVGDEDIHAPNEFFRIERLAQGQRAWALLWQRLAQEGRRA</sequence>
<geneLocation type="plasmid" evidence="5 6">
    <name>pDEIPE01</name>
</geneLocation>
<keyword evidence="3" id="KW-0378">Hydrolase</keyword>
<dbReference type="KEGG" id="dpd:Deipe_4327"/>
<evidence type="ECO:0000313" key="6">
    <source>
        <dbReference type="Proteomes" id="UP000010467"/>
    </source>
</evidence>